<feature type="region of interest" description="Disordered" evidence="1">
    <location>
        <begin position="17"/>
        <end position="105"/>
    </location>
</feature>
<feature type="compositionally biased region" description="Basic and acidic residues" evidence="1">
    <location>
        <begin position="88"/>
        <end position="99"/>
    </location>
</feature>
<sequence>MDFDCAIGIMQMSREKGGIEERVEKDTQRLAAKGGRDESDQRRKSMGQRKREGGAAISRREGKGRMPLGQRQHSFTLTEKKERMKIRLTGEREKEHVTEQEGTLT</sequence>
<organism evidence="2 3">
    <name type="scientific">Diploscapter pachys</name>
    <dbReference type="NCBI Taxonomy" id="2018661"/>
    <lineage>
        <taxon>Eukaryota</taxon>
        <taxon>Metazoa</taxon>
        <taxon>Ecdysozoa</taxon>
        <taxon>Nematoda</taxon>
        <taxon>Chromadorea</taxon>
        <taxon>Rhabditida</taxon>
        <taxon>Rhabditina</taxon>
        <taxon>Rhabditomorpha</taxon>
        <taxon>Rhabditoidea</taxon>
        <taxon>Rhabditidae</taxon>
        <taxon>Diploscapter</taxon>
    </lineage>
</organism>
<evidence type="ECO:0000256" key="1">
    <source>
        <dbReference type="SAM" id="MobiDB-lite"/>
    </source>
</evidence>
<comment type="caution">
    <text evidence="2">The sequence shown here is derived from an EMBL/GenBank/DDBJ whole genome shotgun (WGS) entry which is preliminary data.</text>
</comment>
<protein>
    <submittedName>
        <fullName evidence="2">Uncharacterized protein</fullName>
    </submittedName>
</protein>
<reference evidence="2 3" key="1">
    <citation type="journal article" date="2017" name="Curr. Biol.">
        <title>Genome architecture and evolution of a unichromosomal asexual nematode.</title>
        <authorList>
            <person name="Fradin H."/>
            <person name="Zegar C."/>
            <person name="Gutwein M."/>
            <person name="Lucas J."/>
            <person name="Kovtun M."/>
            <person name="Corcoran D."/>
            <person name="Baugh L.R."/>
            <person name="Kiontke K."/>
            <person name="Gunsalus K."/>
            <person name="Fitch D.H."/>
            <person name="Piano F."/>
        </authorList>
    </citation>
    <scope>NUCLEOTIDE SEQUENCE [LARGE SCALE GENOMIC DNA]</scope>
    <source>
        <strain evidence="2">PF1309</strain>
    </source>
</reference>
<name>A0A2A2LGA7_9BILA</name>
<evidence type="ECO:0000313" key="2">
    <source>
        <dbReference type="EMBL" id="PAV85233.1"/>
    </source>
</evidence>
<dbReference type="Proteomes" id="UP000218231">
    <property type="component" value="Unassembled WGS sequence"/>
</dbReference>
<evidence type="ECO:0000313" key="3">
    <source>
        <dbReference type="Proteomes" id="UP000218231"/>
    </source>
</evidence>
<dbReference type="EMBL" id="LIAE01006795">
    <property type="protein sequence ID" value="PAV85233.1"/>
    <property type="molecule type" value="Genomic_DNA"/>
</dbReference>
<keyword evidence="3" id="KW-1185">Reference proteome</keyword>
<gene>
    <name evidence="2" type="ORF">WR25_00994</name>
</gene>
<accession>A0A2A2LGA7</accession>
<proteinExistence type="predicted"/>
<dbReference type="AlphaFoldDB" id="A0A2A2LGA7"/>
<feature type="compositionally biased region" description="Basic and acidic residues" evidence="1">
    <location>
        <begin position="17"/>
        <end position="64"/>
    </location>
</feature>